<feature type="compositionally biased region" description="Low complexity" evidence="2">
    <location>
        <begin position="633"/>
        <end position="643"/>
    </location>
</feature>
<reference evidence="3 4" key="1">
    <citation type="submission" date="2019-06" db="EMBL/GenBank/DDBJ databases">
        <title>Draft genome sequence of the filamentous fungus Phialemoniopsis curvata isolated from diesel fuel.</title>
        <authorList>
            <person name="Varaljay V.A."/>
            <person name="Lyon W.J."/>
            <person name="Crouch A.L."/>
            <person name="Drake C.E."/>
            <person name="Hollomon J.M."/>
            <person name="Nadeau L.J."/>
            <person name="Nunn H.S."/>
            <person name="Stevenson B.S."/>
            <person name="Bojanowski C.L."/>
            <person name="Crookes-Goodson W.J."/>
        </authorList>
    </citation>
    <scope>NUCLEOTIDE SEQUENCE [LARGE SCALE GENOMIC DNA]</scope>
    <source>
        <strain evidence="3 4">D216</strain>
    </source>
</reference>
<accession>A0A507AZ27</accession>
<dbReference type="GeneID" id="41971966"/>
<dbReference type="RefSeq" id="XP_030996953.1">
    <property type="nucleotide sequence ID" value="XM_031138939.1"/>
</dbReference>
<feature type="region of interest" description="Disordered" evidence="2">
    <location>
        <begin position="542"/>
        <end position="577"/>
    </location>
</feature>
<dbReference type="STRING" id="1093900.A0A507AZ27"/>
<feature type="region of interest" description="Disordered" evidence="2">
    <location>
        <begin position="390"/>
        <end position="497"/>
    </location>
</feature>
<sequence length="820" mass="87745">MRSLYNSATTPANPANSRQSASGSAAPKSHLAPESRPVLRKRPSATILTRRPIINGELAAPGGAPPGSSSSNNTTPPLLSSTASPAPRKPLRTRDHNVAPPTTGTRMRNLDVKGTRTQMTSHHHKGPATMAHDRHNNAAASASASAGSQRQPQMPTLAKGLNRTPITPKVAAPKLASSTQQRQTVTVATTPLAQRRPNGDRPESALSNNNGHHYTTPGGGQRDDYASPVPAFLSSNITPRSGSRQTRVDSGNTTPNGTPNPERADSWDVRSGLALTPSGLDERLRQHAGPYSPVHEAPRYAQNDKDSKFFYASDATKSSTPQPAPASRPISAQQKAPTFFYANGGAVPEKPTISPPSFTPVLAPPPTSPGLSDSASSKFVYANGTPDLQVPARTNAFSPSGAPSTASTSSKAPSRPSSGTSMTGFPQHYPQQQQYPRPASPVKIPSFPPPQKANSSVGVGTRSAVDAVPQLAPANPVLRRTSTDGPPRREGLHARNKSLTIAEPPAVAKILLSNISLEPASPSPHSAAAGLASILQTVEDLNEPESEDDGSDEDGEKEHKVNSELHSPIKSSHSKDHLDELVASARRERKVQDLEIRNGSLEAINRTLERQLRKQQAELRRYRRLSRSGRLSLASVASSRIASGSTVEGPLANPDQLALSDLSEEDDEDDDLSDHDHEYPDESDMSESGESAGSSGLSPSTMAMRDARHRKRDERRLQLDLSKHQQLLVDSQKMNQSIKRCLGWTEELIREGRKALEFQVRVSEVELGGRVLAPPDEEEEEDGSGSRVWDDGSFLAPDDTLAAKTPPDRDSGIEMARDGL</sequence>
<feature type="compositionally biased region" description="Low complexity" evidence="2">
    <location>
        <begin position="176"/>
        <end position="190"/>
    </location>
</feature>
<feature type="compositionally biased region" description="Acidic residues" evidence="2">
    <location>
        <begin position="662"/>
        <end position="673"/>
    </location>
</feature>
<dbReference type="Proteomes" id="UP000319257">
    <property type="component" value="Unassembled WGS sequence"/>
</dbReference>
<keyword evidence="1" id="KW-0175">Coiled coil</keyword>
<feature type="compositionally biased region" description="Polar residues" evidence="2">
    <location>
        <begin position="1"/>
        <end position="23"/>
    </location>
</feature>
<protein>
    <submittedName>
        <fullName evidence="3">Uncharacterized protein</fullName>
    </submittedName>
</protein>
<feature type="region of interest" description="Disordered" evidence="2">
    <location>
        <begin position="1"/>
        <end position="378"/>
    </location>
</feature>
<organism evidence="3 4">
    <name type="scientific">Thyridium curvatum</name>
    <dbReference type="NCBI Taxonomy" id="1093900"/>
    <lineage>
        <taxon>Eukaryota</taxon>
        <taxon>Fungi</taxon>
        <taxon>Dikarya</taxon>
        <taxon>Ascomycota</taxon>
        <taxon>Pezizomycotina</taxon>
        <taxon>Sordariomycetes</taxon>
        <taxon>Sordariomycetidae</taxon>
        <taxon>Thyridiales</taxon>
        <taxon>Thyridiaceae</taxon>
        <taxon>Thyridium</taxon>
    </lineage>
</organism>
<feature type="compositionally biased region" description="Basic and acidic residues" evidence="2">
    <location>
        <begin position="806"/>
        <end position="820"/>
    </location>
</feature>
<proteinExistence type="predicted"/>
<feature type="compositionally biased region" description="Low complexity" evidence="2">
    <location>
        <begin position="398"/>
        <end position="441"/>
    </location>
</feature>
<dbReference type="OrthoDB" id="2555519at2759"/>
<dbReference type="PANTHER" id="PTHR38701:SF1">
    <property type="entry name" value="UP-REGULATED DURING SEPTATION PROTEIN 1 DOMAIN-CONTAINING PROTEIN"/>
    <property type="match status" value="1"/>
</dbReference>
<gene>
    <name evidence="3" type="ORF">E0L32_004519</name>
</gene>
<keyword evidence="4" id="KW-1185">Reference proteome</keyword>
<evidence type="ECO:0000256" key="1">
    <source>
        <dbReference type="SAM" id="Coils"/>
    </source>
</evidence>
<dbReference type="PANTHER" id="PTHR38701">
    <property type="entry name" value="CHROMOSOME 8, WHOLE GENOME SHOTGUN SEQUENCE"/>
    <property type="match status" value="1"/>
</dbReference>
<feature type="compositionally biased region" description="Low complexity" evidence="2">
    <location>
        <begin position="58"/>
        <end position="86"/>
    </location>
</feature>
<evidence type="ECO:0000313" key="4">
    <source>
        <dbReference type="Proteomes" id="UP000319257"/>
    </source>
</evidence>
<feature type="region of interest" description="Disordered" evidence="2">
    <location>
        <begin position="771"/>
        <end position="820"/>
    </location>
</feature>
<feature type="compositionally biased region" description="Polar residues" evidence="2">
    <location>
        <begin position="233"/>
        <end position="259"/>
    </location>
</feature>
<evidence type="ECO:0000256" key="2">
    <source>
        <dbReference type="SAM" id="MobiDB-lite"/>
    </source>
</evidence>
<feature type="compositionally biased region" description="Acidic residues" evidence="2">
    <location>
        <begin position="542"/>
        <end position="555"/>
    </location>
</feature>
<name>A0A507AZ27_9PEZI</name>
<dbReference type="EMBL" id="SKBQ01000022">
    <property type="protein sequence ID" value="TPX15242.1"/>
    <property type="molecule type" value="Genomic_DNA"/>
</dbReference>
<feature type="compositionally biased region" description="Low complexity" evidence="2">
    <location>
        <begin position="688"/>
        <end position="700"/>
    </location>
</feature>
<feature type="compositionally biased region" description="Basic and acidic residues" evidence="2">
    <location>
        <begin position="296"/>
        <end position="308"/>
    </location>
</feature>
<feature type="coiled-coil region" evidence="1">
    <location>
        <begin position="591"/>
        <end position="625"/>
    </location>
</feature>
<evidence type="ECO:0000313" key="3">
    <source>
        <dbReference type="EMBL" id="TPX15242.1"/>
    </source>
</evidence>
<feature type="region of interest" description="Disordered" evidence="2">
    <location>
        <begin position="633"/>
        <end position="713"/>
    </location>
</feature>
<dbReference type="InParanoid" id="A0A507AZ27"/>
<comment type="caution">
    <text evidence="3">The sequence shown here is derived from an EMBL/GenBank/DDBJ whole genome shotgun (WGS) entry which is preliminary data.</text>
</comment>
<feature type="compositionally biased region" description="Pro residues" evidence="2">
    <location>
        <begin position="353"/>
        <end position="368"/>
    </location>
</feature>
<dbReference type="AlphaFoldDB" id="A0A507AZ27"/>